<reference evidence="1" key="1">
    <citation type="journal article" date="2020" name="Fungal Divers.">
        <title>Resolving the Mortierellaceae phylogeny through synthesis of multi-gene phylogenetics and phylogenomics.</title>
        <authorList>
            <person name="Vandepol N."/>
            <person name="Liber J."/>
            <person name="Desiro A."/>
            <person name="Na H."/>
            <person name="Kennedy M."/>
            <person name="Barry K."/>
            <person name="Grigoriev I.V."/>
            <person name="Miller A.N."/>
            <person name="O'Donnell K."/>
            <person name="Stajich J.E."/>
            <person name="Bonito G."/>
        </authorList>
    </citation>
    <scope>NUCLEOTIDE SEQUENCE</scope>
    <source>
        <strain evidence="1">NRRL 6426</strain>
    </source>
</reference>
<keyword evidence="2" id="KW-1185">Reference proteome</keyword>
<accession>A0A9P5VCT8</accession>
<dbReference type="EMBL" id="JAAAUQ010000208">
    <property type="protein sequence ID" value="KAF9152950.1"/>
    <property type="molecule type" value="Genomic_DNA"/>
</dbReference>
<comment type="caution">
    <text evidence="1">The sequence shown here is derived from an EMBL/GenBank/DDBJ whole genome shotgun (WGS) entry which is preliminary data.</text>
</comment>
<evidence type="ECO:0000313" key="1">
    <source>
        <dbReference type="EMBL" id="KAF9152950.1"/>
    </source>
</evidence>
<dbReference type="AlphaFoldDB" id="A0A9P5VCT8"/>
<gene>
    <name evidence="1" type="ORF">BG015_004381</name>
</gene>
<protein>
    <submittedName>
        <fullName evidence="1">Uncharacterized protein</fullName>
    </submittedName>
</protein>
<organism evidence="1 2">
    <name type="scientific">Linnemannia schmuckeri</name>
    <dbReference type="NCBI Taxonomy" id="64567"/>
    <lineage>
        <taxon>Eukaryota</taxon>
        <taxon>Fungi</taxon>
        <taxon>Fungi incertae sedis</taxon>
        <taxon>Mucoromycota</taxon>
        <taxon>Mortierellomycotina</taxon>
        <taxon>Mortierellomycetes</taxon>
        <taxon>Mortierellales</taxon>
        <taxon>Mortierellaceae</taxon>
        <taxon>Linnemannia</taxon>
    </lineage>
</organism>
<evidence type="ECO:0000313" key="2">
    <source>
        <dbReference type="Proteomes" id="UP000748756"/>
    </source>
</evidence>
<proteinExistence type="predicted"/>
<sequence length="115" mass="13202">MIKFLAALDEKHYDPANFKTQTGQRVFQDLNINFRIDMQTIFSQFPECFIIQLQTNETKSRSCATCFVGNGAYKPHARAVKKAMLLSAQDFKDNNDKFTINYIVNDNGKLRSLAK</sequence>
<dbReference type="Proteomes" id="UP000748756">
    <property type="component" value="Unassembled WGS sequence"/>
</dbReference>
<name>A0A9P5VCT8_9FUNG</name>